<dbReference type="EMBL" id="JWHU01000043">
    <property type="protein sequence ID" value="KIU19020.1"/>
    <property type="molecule type" value="Genomic_DNA"/>
</dbReference>
<evidence type="ECO:0000313" key="8">
    <source>
        <dbReference type="Proteomes" id="UP000032287"/>
    </source>
</evidence>
<feature type="transmembrane region" description="Helical" evidence="6">
    <location>
        <begin position="12"/>
        <end position="30"/>
    </location>
</feature>
<feature type="transmembrane region" description="Helical" evidence="6">
    <location>
        <begin position="329"/>
        <end position="354"/>
    </location>
</feature>
<dbReference type="Pfam" id="PF07690">
    <property type="entry name" value="MFS_1"/>
    <property type="match status" value="1"/>
</dbReference>
<sequence length="481" mass="52154">MLPVTSRKRFYLILGSAIVGFVNKALTFANKNTMDFIRGTKMTNEGTRQKLPTLPLHTIWMLSFAFFGVQMGFSLQSSNLGRLLQTLGADPHSLGWFFILPPAAGLFVQPIIGRLSDKTWNRFGRRMPYLIIGTVVSAIVMFLLPNAGNLGFKATIALIFGAITIMFMDTSFNMAMQPIKMVVGDTVNEEQKGYAYSVQSFLANAGSVLASIFPFALTAMGVANTAKPGVIPDSVAISFYVGAIVLVITTIIALINVKEYDPETYAKYHGIQEEGPKESVMHLLTHAPSIFWKLAVVQFFSWVAFQYLWTYGTGAIADTVWHATDAHSAGYQAAGNWFGVLSAVQSIGAVLWALVLTKVKPAQECFAYGGSLLLGAIGFGSILFIHNQWALLVSFMLIGFAWSSILAYPFTFLTNALDGKNNGTYLGLFNGAITIPQIVASVASFGLFPLLGSSMPHMLLVSAIALIIAALSAVRLLRGHV</sequence>
<organism evidence="7 8">
    <name type="scientific">Weissella cibaria</name>
    <dbReference type="NCBI Taxonomy" id="137591"/>
    <lineage>
        <taxon>Bacteria</taxon>
        <taxon>Bacillati</taxon>
        <taxon>Bacillota</taxon>
        <taxon>Bacilli</taxon>
        <taxon>Lactobacillales</taxon>
        <taxon>Lactobacillaceae</taxon>
        <taxon>Weissella</taxon>
    </lineage>
</organism>
<dbReference type="PATRIC" id="fig|137591.25.peg.2261"/>
<dbReference type="PANTHER" id="PTHR19432:SF35">
    <property type="entry name" value="SOLUTE CARRIER FAMILY 45 MEMBER 3 ISOFORM X1"/>
    <property type="match status" value="1"/>
</dbReference>
<reference evidence="7 8" key="1">
    <citation type="journal article" date="2015" name="Microbiology (Mosc.)">
        <title>Genomics of the Weissella cibaria species with an examination of its metabolic traits.</title>
        <authorList>
            <person name="Lynch K.M."/>
            <person name="Lucid A."/>
            <person name="Arendt E.K."/>
            <person name="Sleator R.D."/>
            <person name="Lucey B."/>
            <person name="Coffey A."/>
        </authorList>
    </citation>
    <scope>NUCLEOTIDE SEQUENCE [LARGE SCALE GENOMIC DNA]</scope>
    <source>
        <strain evidence="7 8">MG1</strain>
    </source>
</reference>
<dbReference type="GO" id="GO:0005886">
    <property type="term" value="C:plasma membrane"/>
    <property type="evidence" value="ECO:0007669"/>
    <property type="project" value="UniProtKB-SubCell"/>
</dbReference>
<keyword evidence="4 6" id="KW-1133">Transmembrane helix</keyword>
<feature type="transmembrane region" description="Helical" evidence="6">
    <location>
        <begin position="235"/>
        <end position="257"/>
    </location>
</feature>
<feature type="transmembrane region" description="Helical" evidence="6">
    <location>
        <begin position="457"/>
        <end position="477"/>
    </location>
</feature>
<feature type="transmembrane region" description="Helical" evidence="6">
    <location>
        <begin position="51"/>
        <end position="73"/>
    </location>
</feature>
<accession>A0A0D1LED7</accession>
<feature type="transmembrane region" description="Helical" evidence="6">
    <location>
        <begin position="425"/>
        <end position="451"/>
    </location>
</feature>
<dbReference type="AlphaFoldDB" id="A0A0D1LED7"/>
<feature type="transmembrane region" description="Helical" evidence="6">
    <location>
        <begin position="201"/>
        <end position="223"/>
    </location>
</feature>
<feature type="transmembrane region" description="Helical" evidence="6">
    <location>
        <begin position="93"/>
        <end position="115"/>
    </location>
</feature>
<feature type="transmembrane region" description="Helical" evidence="6">
    <location>
        <begin position="391"/>
        <end position="413"/>
    </location>
</feature>
<evidence type="ECO:0000256" key="2">
    <source>
        <dbReference type="ARBA" id="ARBA00022448"/>
    </source>
</evidence>
<gene>
    <name evidence="7" type="ORF">QX99_02305</name>
</gene>
<proteinExistence type="predicted"/>
<dbReference type="STRING" id="137591.AO080_11250"/>
<name>A0A0D1LED7_9LACO</name>
<dbReference type="InterPro" id="IPR011701">
    <property type="entry name" value="MFS"/>
</dbReference>
<dbReference type="Gene3D" id="1.20.1250.20">
    <property type="entry name" value="MFS general substrate transporter like domains"/>
    <property type="match status" value="1"/>
</dbReference>
<evidence type="ECO:0000256" key="4">
    <source>
        <dbReference type="ARBA" id="ARBA00022989"/>
    </source>
</evidence>
<keyword evidence="3 6" id="KW-0812">Transmembrane</keyword>
<dbReference type="CDD" id="cd17313">
    <property type="entry name" value="MFS_SLC45_SUC"/>
    <property type="match status" value="1"/>
</dbReference>
<evidence type="ECO:0000256" key="6">
    <source>
        <dbReference type="SAM" id="Phobius"/>
    </source>
</evidence>
<dbReference type="SUPFAM" id="SSF103473">
    <property type="entry name" value="MFS general substrate transporter"/>
    <property type="match status" value="1"/>
</dbReference>
<comment type="subcellular location">
    <subcellularLocation>
        <location evidence="1">Cell membrane</location>
        <topology evidence="1">Multi-pass membrane protein</topology>
    </subcellularLocation>
</comment>
<evidence type="ECO:0000313" key="7">
    <source>
        <dbReference type="EMBL" id="KIU19020.1"/>
    </source>
</evidence>
<dbReference type="Proteomes" id="UP000032287">
    <property type="component" value="Unassembled WGS sequence"/>
</dbReference>
<dbReference type="GO" id="GO:0022857">
    <property type="term" value="F:transmembrane transporter activity"/>
    <property type="evidence" value="ECO:0007669"/>
    <property type="project" value="InterPro"/>
</dbReference>
<protein>
    <submittedName>
        <fullName evidence="7">Melibiose:sodium symporter</fullName>
    </submittedName>
</protein>
<feature type="transmembrane region" description="Helical" evidence="6">
    <location>
        <begin position="150"/>
        <end position="168"/>
    </location>
</feature>
<keyword evidence="2" id="KW-0813">Transport</keyword>
<comment type="caution">
    <text evidence="7">The sequence shown here is derived from an EMBL/GenBank/DDBJ whole genome shotgun (WGS) entry which is preliminary data.</text>
</comment>
<feature type="transmembrane region" description="Helical" evidence="6">
    <location>
        <begin position="127"/>
        <end position="144"/>
    </location>
</feature>
<evidence type="ECO:0000256" key="5">
    <source>
        <dbReference type="ARBA" id="ARBA00023136"/>
    </source>
</evidence>
<evidence type="ECO:0000256" key="1">
    <source>
        <dbReference type="ARBA" id="ARBA00004651"/>
    </source>
</evidence>
<dbReference type="InterPro" id="IPR036259">
    <property type="entry name" value="MFS_trans_sf"/>
</dbReference>
<feature type="transmembrane region" description="Helical" evidence="6">
    <location>
        <begin position="366"/>
        <end position="385"/>
    </location>
</feature>
<dbReference type="PANTHER" id="PTHR19432">
    <property type="entry name" value="SUGAR TRANSPORTER"/>
    <property type="match status" value="1"/>
</dbReference>
<dbReference type="eggNOG" id="COG2211">
    <property type="taxonomic scope" value="Bacteria"/>
</dbReference>
<keyword evidence="8" id="KW-1185">Reference proteome</keyword>
<evidence type="ECO:0000256" key="3">
    <source>
        <dbReference type="ARBA" id="ARBA00022692"/>
    </source>
</evidence>
<keyword evidence="5 6" id="KW-0472">Membrane</keyword>